<comment type="caution">
    <text evidence="1">The sequence shown here is derived from an EMBL/GenBank/DDBJ whole genome shotgun (WGS) entry which is preliminary data.</text>
</comment>
<organism evidence="1 2">
    <name type="scientific">Caerostris extrusa</name>
    <name type="common">Bark spider</name>
    <name type="synonym">Caerostris bankana</name>
    <dbReference type="NCBI Taxonomy" id="172846"/>
    <lineage>
        <taxon>Eukaryota</taxon>
        <taxon>Metazoa</taxon>
        <taxon>Ecdysozoa</taxon>
        <taxon>Arthropoda</taxon>
        <taxon>Chelicerata</taxon>
        <taxon>Arachnida</taxon>
        <taxon>Araneae</taxon>
        <taxon>Araneomorphae</taxon>
        <taxon>Entelegynae</taxon>
        <taxon>Araneoidea</taxon>
        <taxon>Araneidae</taxon>
        <taxon>Caerostris</taxon>
    </lineage>
</organism>
<dbReference type="EMBL" id="BPLR01012085">
    <property type="protein sequence ID" value="GIY51214.1"/>
    <property type="molecule type" value="Genomic_DNA"/>
</dbReference>
<keyword evidence="2" id="KW-1185">Reference proteome</keyword>
<protein>
    <submittedName>
        <fullName evidence="1">Uncharacterized protein</fullName>
    </submittedName>
</protein>
<name>A0AAV4U0C0_CAEEX</name>
<gene>
    <name evidence="1" type="ORF">CEXT_261151</name>
</gene>
<accession>A0AAV4U0C0</accession>
<proteinExistence type="predicted"/>
<evidence type="ECO:0000313" key="2">
    <source>
        <dbReference type="Proteomes" id="UP001054945"/>
    </source>
</evidence>
<evidence type="ECO:0000313" key="1">
    <source>
        <dbReference type="EMBL" id="GIY51214.1"/>
    </source>
</evidence>
<dbReference type="AlphaFoldDB" id="A0AAV4U0C0"/>
<sequence>MNADITSSSFRSIHQRRIVYQAFLIVPLAFRVRYANAGIGYGQCCRSTKNCHSFACLSLDQRVFTDIIACIETHTNV</sequence>
<reference evidence="1 2" key="1">
    <citation type="submission" date="2021-06" db="EMBL/GenBank/DDBJ databases">
        <title>Caerostris extrusa draft genome.</title>
        <authorList>
            <person name="Kono N."/>
            <person name="Arakawa K."/>
        </authorList>
    </citation>
    <scope>NUCLEOTIDE SEQUENCE [LARGE SCALE GENOMIC DNA]</scope>
</reference>
<dbReference type="Proteomes" id="UP001054945">
    <property type="component" value="Unassembled WGS sequence"/>
</dbReference>